<dbReference type="PROSITE" id="PS50928">
    <property type="entry name" value="ABC_TM1"/>
    <property type="match status" value="1"/>
</dbReference>
<keyword evidence="4 7" id="KW-0812">Transmembrane</keyword>
<comment type="subcellular location">
    <subcellularLocation>
        <location evidence="1 7">Cell membrane</location>
        <topology evidence="1 7">Multi-pass membrane protein</topology>
    </subcellularLocation>
</comment>
<evidence type="ECO:0000259" key="8">
    <source>
        <dbReference type="PROSITE" id="PS50928"/>
    </source>
</evidence>
<keyword evidence="3" id="KW-1003">Cell membrane</keyword>
<keyword evidence="6 7" id="KW-0472">Membrane</keyword>
<accession>A0A318KNJ9</accession>
<feature type="transmembrane region" description="Helical" evidence="7">
    <location>
        <begin position="101"/>
        <end position="122"/>
    </location>
</feature>
<evidence type="ECO:0000256" key="7">
    <source>
        <dbReference type="RuleBase" id="RU363032"/>
    </source>
</evidence>
<keyword evidence="5 7" id="KW-1133">Transmembrane helix</keyword>
<feature type="domain" description="ABC transmembrane type-1" evidence="8">
    <location>
        <begin position="95"/>
        <end position="299"/>
    </location>
</feature>
<feature type="transmembrane region" description="Helical" evidence="7">
    <location>
        <begin position="134"/>
        <end position="162"/>
    </location>
</feature>
<organism evidence="9 10">
    <name type="scientific">Nocardia tenerifensis</name>
    <dbReference type="NCBI Taxonomy" id="228006"/>
    <lineage>
        <taxon>Bacteria</taxon>
        <taxon>Bacillati</taxon>
        <taxon>Actinomycetota</taxon>
        <taxon>Actinomycetes</taxon>
        <taxon>Mycobacteriales</taxon>
        <taxon>Nocardiaceae</taxon>
        <taxon>Nocardia</taxon>
    </lineage>
</organism>
<keyword evidence="10" id="KW-1185">Reference proteome</keyword>
<evidence type="ECO:0000256" key="1">
    <source>
        <dbReference type="ARBA" id="ARBA00004651"/>
    </source>
</evidence>
<dbReference type="SUPFAM" id="SSF161098">
    <property type="entry name" value="MetI-like"/>
    <property type="match status" value="1"/>
</dbReference>
<dbReference type="InterPro" id="IPR035906">
    <property type="entry name" value="MetI-like_sf"/>
</dbReference>
<dbReference type="PANTHER" id="PTHR43163:SF6">
    <property type="entry name" value="DIPEPTIDE TRANSPORT SYSTEM PERMEASE PROTEIN DPPB-RELATED"/>
    <property type="match status" value="1"/>
</dbReference>
<feature type="transmembrane region" description="Helical" evidence="7">
    <location>
        <begin position="287"/>
        <end position="308"/>
    </location>
</feature>
<dbReference type="PANTHER" id="PTHR43163">
    <property type="entry name" value="DIPEPTIDE TRANSPORT SYSTEM PERMEASE PROTEIN DPPB-RELATED"/>
    <property type="match status" value="1"/>
</dbReference>
<evidence type="ECO:0000256" key="2">
    <source>
        <dbReference type="ARBA" id="ARBA00022448"/>
    </source>
</evidence>
<name>A0A318KNJ9_9NOCA</name>
<evidence type="ECO:0000313" key="10">
    <source>
        <dbReference type="Proteomes" id="UP000247569"/>
    </source>
</evidence>
<proteinExistence type="inferred from homology"/>
<dbReference type="CDD" id="cd06261">
    <property type="entry name" value="TM_PBP2"/>
    <property type="match status" value="1"/>
</dbReference>
<evidence type="ECO:0000256" key="4">
    <source>
        <dbReference type="ARBA" id="ARBA00022692"/>
    </source>
</evidence>
<dbReference type="OrthoDB" id="4695618at2"/>
<feature type="transmembrane region" description="Helical" evidence="7">
    <location>
        <begin position="182"/>
        <end position="201"/>
    </location>
</feature>
<dbReference type="InterPro" id="IPR000515">
    <property type="entry name" value="MetI-like"/>
</dbReference>
<dbReference type="Pfam" id="PF19300">
    <property type="entry name" value="BPD_transp_1_N"/>
    <property type="match status" value="1"/>
</dbReference>
<evidence type="ECO:0000313" key="9">
    <source>
        <dbReference type="EMBL" id="PXX71250.1"/>
    </source>
</evidence>
<dbReference type="EMBL" id="QJKF01000001">
    <property type="protein sequence ID" value="PXX71250.1"/>
    <property type="molecule type" value="Genomic_DNA"/>
</dbReference>
<gene>
    <name evidence="9" type="ORF">DFR70_101672</name>
</gene>
<dbReference type="Gene3D" id="1.10.3720.10">
    <property type="entry name" value="MetI-like"/>
    <property type="match status" value="1"/>
</dbReference>
<keyword evidence="2 7" id="KW-0813">Transport</keyword>
<reference evidence="9 10" key="1">
    <citation type="submission" date="2018-05" db="EMBL/GenBank/DDBJ databases">
        <title>Genomic Encyclopedia of Type Strains, Phase IV (KMG-IV): sequencing the most valuable type-strain genomes for metagenomic binning, comparative biology and taxonomic classification.</title>
        <authorList>
            <person name="Goeker M."/>
        </authorList>
    </citation>
    <scope>NUCLEOTIDE SEQUENCE [LARGE SCALE GENOMIC DNA]</scope>
    <source>
        <strain evidence="9 10">DSM 44704</strain>
    </source>
</reference>
<dbReference type="AlphaFoldDB" id="A0A318KNJ9"/>
<evidence type="ECO:0000256" key="5">
    <source>
        <dbReference type="ARBA" id="ARBA00022989"/>
    </source>
</evidence>
<dbReference type="Proteomes" id="UP000247569">
    <property type="component" value="Unassembled WGS sequence"/>
</dbReference>
<dbReference type="Pfam" id="PF00528">
    <property type="entry name" value="BPD_transp_1"/>
    <property type="match status" value="1"/>
</dbReference>
<dbReference type="GO" id="GO:0071916">
    <property type="term" value="F:dipeptide transmembrane transporter activity"/>
    <property type="evidence" value="ECO:0007669"/>
    <property type="project" value="TreeGrafter"/>
</dbReference>
<dbReference type="GO" id="GO:0005886">
    <property type="term" value="C:plasma membrane"/>
    <property type="evidence" value="ECO:0007669"/>
    <property type="project" value="UniProtKB-SubCell"/>
</dbReference>
<evidence type="ECO:0000256" key="3">
    <source>
        <dbReference type="ARBA" id="ARBA00022475"/>
    </source>
</evidence>
<sequence length="316" mass="33573">MLWYVMRRAGLFVLSLAVASVLVFALLRLLPGDVAATVAGIQATPEQIAAIRTDLGLDRSLPAQYLSWIGGVFHGDFGHSQLNGTSVGPELAQKLAVTGPLIIGSLLVALGLAIPLGTWAAVRHRSRTGEAANALSQLGIAIPGLWLAMLLILLFAVELQVLPAQGFPADRWAEPGDAIRSLILPCVTLGISEGAVLFRFVRSAILGVLYSEYLRTARAKGLTRTQALVRHGFRNAALPVVSILGLQFAVLIVGAVVIERVFTLPGVGSMLLTDVANRDLVKVQGEVLLIVSAVLAIGFAVDIVHRLIDPRLEARL</sequence>
<protein>
    <submittedName>
        <fullName evidence="9">Peptide/nickel transport system permease protein</fullName>
    </submittedName>
</protein>
<dbReference type="InterPro" id="IPR045621">
    <property type="entry name" value="BPD_transp_1_N"/>
</dbReference>
<comment type="similarity">
    <text evidence="7">Belongs to the binding-protein-dependent transport system permease family.</text>
</comment>
<feature type="transmembrane region" description="Helical" evidence="7">
    <location>
        <begin position="236"/>
        <end position="258"/>
    </location>
</feature>
<comment type="caution">
    <text evidence="9">The sequence shown here is derived from an EMBL/GenBank/DDBJ whole genome shotgun (WGS) entry which is preliminary data.</text>
</comment>
<dbReference type="RefSeq" id="WP_110293328.1">
    <property type="nucleotide sequence ID" value="NZ_QJKF01000001.1"/>
</dbReference>
<evidence type="ECO:0000256" key="6">
    <source>
        <dbReference type="ARBA" id="ARBA00023136"/>
    </source>
</evidence>